<dbReference type="SUPFAM" id="SSF118310">
    <property type="entry name" value="AN1-like Zinc finger"/>
    <property type="match status" value="1"/>
</dbReference>
<feature type="non-terminal residue" evidence="8">
    <location>
        <position position="1"/>
    </location>
</feature>
<dbReference type="PROSITE" id="PS50053">
    <property type="entry name" value="UBIQUITIN_2"/>
    <property type="match status" value="1"/>
</dbReference>
<feature type="domain" description="AN1-type" evidence="7">
    <location>
        <begin position="650"/>
        <end position="697"/>
    </location>
</feature>
<evidence type="ECO:0000256" key="2">
    <source>
        <dbReference type="ARBA" id="ARBA00022771"/>
    </source>
</evidence>
<evidence type="ECO:0000256" key="3">
    <source>
        <dbReference type="ARBA" id="ARBA00022833"/>
    </source>
</evidence>
<dbReference type="InterPro" id="IPR029071">
    <property type="entry name" value="Ubiquitin-like_domsf"/>
</dbReference>
<dbReference type="Proteomes" id="UP000544127">
    <property type="component" value="Unassembled WGS sequence"/>
</dbReference>
<feature type="domain" description="Ubiquitin-like" evidence="6">
    <location>
        <begin position="28"/>
        <end position="103"/>
    </location>
</feature>
<dbReference type="OrthoDB" id="756206at2759"/>
<keyword evidence="2 4" id="KW-0863">Zinc-finger</keyword>
<comment type="caution">
    <text evidence="8">The sequence shown here is derived from an EMBL/GenBank/DDBJ whole genome shotgun (WGS) entry which is preliminary data.</text>
</comment>
<dbReference type="PANTHER" id="PTHR46728">
    <property type="entry name" value="AN1-TYPE ZINC FINGER PROTEIN 4"/>
    <property type="match status" value="1"/>
</dbReference>
<keyword evidence="9" id="KW-1185">Reference proteome</keyword>
<dbReference type="GO" id="GO:0008270">
    <property type="term" value="F:zinc ion binding"/>
    <property type="evidence" value="ECO:0007669"/>
    <property type="project" value="UniProtKB-KW"/>
</dbReference>
<protein>
    <submittedName>
        <fullName evidence="8">ZFAN4 protein</fullName>
    </submittedName>
</protein>
<gene>
    <name evidence="8" type="primary">Zfand4</name>
    <name evidence="8" type="ORF">UPUEPO_R06031</name>
</gene>
<dbReference type="InterPro" id="IPR019956">
    <property type="entry name" value="Ubiquitin_dom"/>
</dbReference>
<dbReference type="SUPFAM" id="SSF54236">
    <property type="entry name" value="Ubiquitin-like"/>
    <property type="match status" value="1"/>
</dbReference>
<dbReference type="Gene3D" id="4.10.1110.10">
    <property type="entry name" value="AN1-like Zinc finger"/>
    <property type="match status" value="1"/>
</dbReference>
<evidence type="ECO:0000259" key="7">
    <source>
        <dbReference type="PROSITE" id="PS51039"/>
    </source>
</evidence>
<dbReference type="EMBL" id="VZRI01001960">
    <property type="protein sequence ID" value="NWU89982.1"/>
    <property type="molecule type" value="Genomic_DNA"/>
</dbReference>
<dbReference type="Pfam" id="PF00240">
    <property type="entry name" value="ubiquitin"/>
    <property type="match status" value="1"/>
</dbReference>
<keyword evidence="3" id="KW-0862">Zinc</keyword>
<reference evidence="8 9" key="1">
    <citation type="submission" date="2019-09" db="EMBL/GenBank/DDBJ databases">
        <title>Bird 10,000 Genomes (B10K) Project - Family phase.</title>
        <authorList>
            <person name="Zhang G."/>
        </authorList>
    </citation>
    <scope>NUCLEOTIDE SEQUENCE [LARGE SCALE GENOMIC DNA]</scope>
    <source>
        <strain evidence="8">B10K-DU-012-37</strain>
    </source>
</reference>
<dbReference type="InterPro" id="IPR053061">
    <property type="entry name" value="AN1-type_zinc_finger"/>
</dbReference>
<feature type="region of interest" description="Disordered" evidence="5">
    <location>
        <begin position="221"/>
        <end position="243"/>
    </location>
</feature>
<evidence type="ECO:0000256" key="4">
    <source>
        <dbReference type="PROSITE-ProRule" id="PRU00449"/>
    </source>
</evidence>
<sequence>MANKKEPPFFNEDNMGPFHYKLPFYETMELFIETLTGTCFELRVSPFETVISVKAKIQRLEGIPVSQQHLIWNNTELKNDYCLNVYNISEGCTLKLVLAMRGGPINTRRVPVEDPIREMTEYMDPTRDEIWEKGPCNKQVTFLVYREGDQLNFFRVVDRGDGTLTPLTESLSGSSVYNLYADDEDETEASPSGQQIIENSITMNKMKLLKAKMENMNLSKKPKKTVKVKPRPPMTPRPSSGSVAAARHRFLRVLPNIGQSCLPPPGNSYHSESSQNALSALATLATAGRTMPSTTNDFHKEDDPWQSNSWSQSVNSIRLPPKISRVELENAKLPASTVLSPVSSLPTNSEKACENVTSASEEDAILFPNLTNVELYGTEEKLLSEADGFALLTEANSTEQCSEIYNIGKMNPELELSDGDEESKVVEQHRKPISKVLSTAAMGAGLLSTRELSPQKNLLLSPLRYSAQVARHNALKPQAQPKCFETGNLRSTASPNVLRSLEVHSLAESSFSRTTRFHGVKVESLGRRPDVISKAEARDITNVANKATKEPVSSVSNLGFLASLARNTNMESFQSSCGTGRFRTSSIALPTSLQHFQEESFRKTTPPREAAEYILSAHGLGMNGSIAAVGKRVGEATHLPPVNGSIQAKKKITKHCFLCGKKTGLATSYECRCGNNFCATHRYAETHTCTYDYKSAGRRYLQETNPVVSAPKLPKI</sequence>
<dbReference type="Pfam" id="PF01428">
    <property type="entry name" value="zf-AN1"/>
    <property type="match status" value="1"/>
</dbReference>
<accession>A0A7K6AIW2</accession>
<keyword evidence="1" id="KW-0479">Metal-binding</keyword>
<dbReference type="CDD" id="cd01802">
    <property type="entry name" value="Ubl_ZFAND4"/>
    <property type="match status" value="1"/>
</dbReference>
<organism evidence="8 9">
    <name type="scientific">Upupa epops</name>
    <name type="common">Eurasian hoopoe</name>
    <dbReference type="NCBI Taxonomy" id="57439"/>
    <lineage>
        <taxon>Eukaryota</taxon>
        <taxon>Metazoa</taxon>
        <taxon>Chordata</taxon>
        <taxon>Craniata</taxon>
        <taxon>Vertebrata</taxon>
        <taxon>Euteleostomi</taxon>
        <taxon>Archelosauria</taxon>
        <taxon>Archosauria</taxon>
        <taxon>Dinosauria</taxon>
        <taxon>Saurischia</taxon>
        <taxon>Theropoda</taxon>
        <taxon>Coelurosauria</taxon>
        <taxon>Aves</taxon>
        <taxon>Neognathae</taxon>
        <taxon>Neoaves</taxon>
        <taxon>Telluraves</taxon>
        <taxon>Coraciimorphae</taxon>
        <taxon>Bucerotiformes</taxon>
        <taxon>Upupidae</taxon>
        <taxon>Upupa</taxon>
    </lineage>
</organism>
<dbReference type="InterPro" id="IPR000626">
    <property type="entry name" value="Ubiquitin-like_dom"/>
</dbReference>
<feature type="non-terminal residue" evidence="8">
    <location>
        <position position="716"/>
    </location>
</feature>
<dbReference type="PRINTS" id="PR00348">
    <property type="entry name" value="UBIQUITIN"/>
</dbReference>
<dbReference type="InterPro" id="IPR035896">
    <property type="entry name" value="AN1-like_Znf"/>
</dbReference>
<dbReference type="InterPro" id="IPR000058">
    <property type="entry name" value="Znf_AN1"/>
</dbReference>
<proteinExistence type="predicted"/>
<evidence type="ECO:0000256" key="1">
    <source>
        <dbReference type="ARBA" id="ARBA00022723"/>
    </source>
</evidence>
<evidence type="ECO:0000313" key="9">
    <source>
        <dbReference type="Proteomes" id="UP000544127"/>
    </source>
</evidence>
<name>A0A7K6AIW2_UPUEP</name>
<evidence type="ECO:0000259" key="6">
    <source>
        <dbReference type="PROSITE" id="PS50053"/>
    </source>
</evidence>
<dbReference type="Gene3D" id="3.10.20.90">
    <property type="entry name" value="Phosphatidylinositol 3-kinase Catalytic Subunit, Chain A, domain 1"/>
    <property type="match status" value="1"/>
</dbReference>
<evidence type="ECO:0000256" key="5">
    <source>
        <dbReference type="SAM" id="MobiDB-lite"/>
    </source>
</evidence>
<dbReference type="SMART" id="SM00213">
    <property type="entry name" value="UBQ"/>
    <property type="match status" value="1"/>
</dbReference>
<dbReference type="PROSITE" id="PS51039">
    <property type="entry name" value="ZF_AN1"/>
    <property type="match status" value="1"/>
</dbReference>
<evidence type="ECO:0000313" key="8">
    <source>
        <dbReference type="EMBL" id="NWU89982.1"/>
    </source>
</evidence>
<dbReference type="SMART" id="SM00154">
    <property type="entry name" value="ZnF_AN1"/>
    <property type="match status" value="1"/>
</dbReference>
<dbReference type="PANTHER" id="PTHR46728:SF1">
    <property type="entry name" value="AN1-TYPE ZINC FINGER PROTEIN 4"/>
    <property type="match status" value="1"/>
</dbReference>
<dbReference type="AlphaFoldDB" id="A0A7K6AIW2"/>
<feature type="region of interest" description="Disordered" evidence="5">
    <location>
        <begin position="290"/>
        <end position="313"/>
    </location>
</feature>
<feature type="compositionally biased region" description="Basic residues" evidence="5">
    <location>
        <begin position="221"/>
        <end position="230"/>
    </location>
</feature>